<dbReference type="Pfam" id="PF00528">
    <property type="entry name" value="BPD_transp_1"/>
    <property type="match status" value="1"/>
</dbReference>
<keyword evidence="4 7" id="KW-0812">Transmembrane</keyword>
<feature type="transmembrane region" description="Helical" evidence="7">
    <location>
        <begin position="12"/>
        <end position="36"/>
    </location>
</feature>
<proteinExistence type="inferred from homology"/>
<keyword evidence="5 7" id="KW-1133">Transmembrane helix</keyword>
<keyword evidence="6 7" id="KW-0472">Membrane</keyword>
<evidence type="ECO:0000256" key="6">
    <source>
        <dbReference type="ARBA" id="ARBA00023136"/>
    </source>
</evidence>
<organism evidence="9 10">
    <name type="scientific">Cohnella cholangitidis</name>
    <dbReference type="NCBI Taxonomy" id="2598458"/>
    <lineage>
        <taxon>Bacteria</taxon>
        <taxon>Bacillati</taxon>
        <taxon>Bacillota</taxon>
        <taxon>Bacilli</taxon>
        <taxon>Bacillales</taxon>
        <taxon>Paenibacillaceae</taxon>
        <taxon>Cohnella</taxon>
    </lineage>
</organism>
<keyword evidence="10" id="KW-1185">Reference proteome</keyword>
<feature type="transmembrane region" description="Helical" evidence="7">
    <location>
        <begin position="258"/>
        <end position="279"/>
    </location>
</feature>
<keyword evidence="3" id="KW-1003">Cell membrane</keyword>
<dbReference type="CDD" id="cd06261">
    <property type="entry name" value="TM_PBP2"/>
    <property type="match status" value="1"/>
</dbReference>
<dbReference type="KEGG" id="cchl:FPL14_09485"/>
<dbReference type="PROSITE" id="PS50928">
    <property type="entry name" value="ABC_TM1"/>
    <property type="match status" value="1"/>
</dbReference>
<feature type="transmembrane region" description="Helical" evidence="7">
    <location>
        <begin position="184"/>
        <end position="206"/>
    </location>
</feature>
<dbReference type="Proteomes" id="UP000515679">
    <property type="component" value="Chromosome"/>
</dbReference>
<dbReference type="EMBL" id="CP041969">
    <property type="protein sequence ID" value="QMV41396.1"/>
    <property type="molecule type" value="Genomic_DNA"/>
</dbReference>
<dbReference type="Gene3D" id="1.10.3720.10">
    <property type="entry name" value="MetI-like"/>
    <property type="match status" value="1"/>
</dbReference>
<evidence type="ECO:0000256" key="3">
    <source>
        <dbReference type="ARBA" id="ARBA00022475"/>
    </source>
</evidence>
<dbReference type="InterPro" id="IPR035906">
    <property type="entry name" value="MetI-like_sf"/>
</dbReference>
<dbReference type="RefSeq" id="WP_182302756.1">
    <property type="nucleotide sequence ID" value="NZ_CP041969.1"/>
</dbReference>
<accession>A0A7G5BWR2</accession>
<sequence length="300" mass="33885">MRQKQSAADRTFTVFAYTFILLFTLFCLFPFLLMIIGSFTDEGELIAHGYTLFPQKLSLDAYKAVLQSDVLFNGYAVTIFITAAGALSALCISAMLGYSLANKRNVLRTPFLIFCYLPMLFSGGIIPFYIVVSQWLHLQNTVWVLILTLLCQPFLVFLLVSFFRTIPEELEEAARIDGANEMRVFFQIMIPISKPILASVGLFYALNYWNDWFMGLMFVDNEKLFPLQLILRRMVSNMEAAKNLIPAAAAIAVTPPTYGVRMATTVLTIGPIVLLYPMLQKYFVKGLTVGAVKGNREFRH</sequence>
<feature type="transmembrane region" description="Helical" evidence="7">
    <location>
        <begin position="142"/>
        <end position="163"/>
    </location>
</feature>
<evidence type="ECO:0000256" key="1">
    <source>
        <dbReference type="ARBA" id="ARBA00004651"/>
    </source>
</evidence>
<dbReference type="PANTHER" id="PTHR43744">
    <property type="entry name" value="ABC TRANSPORTER PERMEASE PROTEIN MG189-RELATED-RELATED"/>
    <property type="match status" value="1"/>
</dbReference>
<dbReference type="PANTHER" id="PTHR43744:SF9">
    <property type="entry name" value="POLYGALACTURONAN_RHAMNOGALACTURONAN TRANSPORT SYSTEM PERMEASE PROTEIN YTCP"/>
    <property type="match status" value="1"/>
</dbReference>
<protein>
    <submittedName>
        <fullName evidence="9">Carbohydrate ABC transporter permease</fullName>
    </submittedName>
</protein>
<evidence type="ECO:0000256" key="2">
    <source>
        <dbReference type="ARBA" id="ARBA00022448"/>
    </source>
</evidence>
<comment type="subcellular location">
    <subcellularLocation>
        <location evidence="1 7">Cell membrane</location>
        <topology evidence="1 7">Multi-pass membrane protein</topology>
    </subcellularLocation>
</comment>
<evidence type="ECO:0000259" key="8">
    <source>
        <dbReference type="PROSITE" id="PS50928"/>
    </source>
</evidence>
<evidence type="ECO:0000256" key="4">
    <source>
        <dbReference type="ARBA" id="ARBA00022692"/>
    </source>
</evidence>
<feature type="transmembrane region" description="Helical" evidence="7">
    <location>
        <begin position="75"/>
        <end position="98"/>
    </location>
</feature>
<dbReference type="AlphaFoldDB" id="A0A7G5BWR2"/>
<gene>
    <name evidence="9" type="ORF">FPL14_09485</name>
</gene>
<dbReference type="InterPro" id="IPR000515">
    <property type="entry name" value="MetI-like"/>
</dbReference>
<evidence type="ECO:0000313" key="9">
    <source>
        <dbReference type="EMBL" id="QMV41396.1"/>
    </source>
</evidence>
<dbReference type="GO" id="GO:0005886">
    <property type="term" value="C:plasma membrane"/>
    <property type="evidence" value="ECO:0007669"/>
    <property type="project" value="UniProtKB-SubCell"/>
</dbReference>
<evidence type="ECO:0000256" key="7">
    <source>
        <dbReference type="RuleBase" id="RU363032"/>
    </source>
</evidence>
<dbReference type="GO" id="GO:0055085">
    <property type="term" value="P:transmembrane transport"/>
    <property type="evidence" value="ECO:0007669"/>
    <property type="project" value="InterPro"/>
</dbReference>
<comment type="similarity">
    <text evidence="7">Belongs to the binding-protein-dependent transport system permease family.</text>
</comment>
<keyword evidence="2 7" id="KW-0813">Transport</keyword>
<feature type="domain" description="ABC transmembrane type-1" evidence="8">
    <location>
        <begin position="75"/>
        <end position="279"/>
    </location>
</feature>
<feature type="transmembrane region" description="Helical" evidence="7">
    <location>
        <begin position="110"/>
        <end position="130"/>
    </location>
</feature>
<name>A0A7G5BWR2_9BACL</name>
<dbReference type="SUPFAM" id="SSF161098">
    <property type="entry name" value="MetI-like"/>
    <property type="match status" value="1"/>
</dbReference>
<evidence type="ECO:0000256" key="5">
    <source>
        <dbReference type="ARBA" id="ARBA00022989"/>
    </source>
</evidence>
<evidence type="ECO:0000313" key="10">
    <source>
        <dbReference type="Proteomes" id="UP000515679"/>
    </source>
</evidence>
<reference evidence="9 10" key="1">
    <citation type="submission" date="2019-07" db="EMBL/GenBank/DDBJ databases">
        <authorList>
            <person name="Kim J.K."/>
            <person name="Cheong H.-M."/>
            <person name="Choi Y."/>
            <person name="Hwang K.J."/>
            <person name="Lee S."/>
            <person name="Choi C."/>
        </authorList>
    </citation>
    <scope>NUCLEOTIDE SEQUENCE [LARGE SCALE GENOMIC DNA]</scope>
    <source>
        <strain evidence="9 10">KS 22</strain>
    </source>
</reference>